<keyword evidence="1" id="KW-1133">Transmembrane helix</keyword>
<dbReference type="PANTHER" id="PTHR28008:SF1">
    <property type="entry name" value="DOMAIN PROTEIN, PUTATIVE (AFU_ORTHOLOGUE AFUA_3G10980)-RELATED"/>
    <property type="match status" value="1"/>
</dbReference>
<sequence>MGKKWIFGLGFLGWILLITVLSLVHFPEDPVKGLEIPHLDKLVHFTFYFVASILACFYLKEAFGKQLGFNKILLISLLFAWFYGILIEVLQSTITTNRSGDMYDVWANCLGALIGVLLLKLWFSGKRAYRWKH</sequence>
<evidence type="ECO:0000313" key="4">
    <source>
        <dbReference type="Proteomes" id="UP001207116"/>
    </source>
</evidence>
<dbReference type="AlphaFoldDB" id="A0AAE3SMU0"/>
<dbReference type="InterPro" id="IPR006976">
    <property type="entry name" value="VanZ-like"/>
</dbReference>
<accession>A0AAE3SMU0</accession>
<keyword evidence="1" id="KW-0812">Transmembrane</keyword>
<dbReference type="PANTHER" id="PTHR28008">
    <property type="entry name" value="DOMAIN PROTEIN, PUTATIVE (AFU_ORTHOLOGUE AFUA_3G10980)-RELATED"/>
    <property type="match status" value="1"/>
</dbReference>
<evidence type="ECO:0000313" key="3">
    <source>
        <dbReference type="EMBL" id="MCX2719037.1"/>
    </source>
</evidence>
<comment type="caution">
    <text evidence="3">The sequence shown here is derived from an EMBL/GenBank/DDBJ whole genome shotgun (WGS) entry which is preliminary data.</text>
</comment>
<name>A0AAE3SMU0_9FLAO</name>
<feature type="domain" description="VanZ-like" evidence="2">
    <location>
        <begin position="36"/>
        <end position="122"/>
    </location>
</feature>
<dbReference type="Pfam" id="PF04892">
    <property type="entry name" value="VanZ"/>
    <property type="match status" value="1"/>
</dbReference>
<reference evidence="3" key="1">
    <citation type="submission" date="2022-11" db="EMBL/GenBank/DDBJ databases">
        <title>The characterization of three novel Bacteroidetes species and genomic analysis of their roles in tidal elemental geochemical cycles.</title>
        <authorList>
            <person name="Ma K.-J."/>
        </authorList>
    </citation>
    <scope>NUCLEOTIDE SEQUENCE</scope>
    <source>
        <strain evidence="3">M415</strain>
    </source>
</reference>
<feature type="transmembrane region" description="Helical" evidence="1">
    <location>
        <begin position="7"/>
        <end position="26"/>
    </location>
</feature>
<dbReference type="RefSeq" id="WP_266011474.1">
    <property type="nucleotide sequence ID" value="NZ_JAPFQP010000001.1"/>
</dbReference>
<proteinExistence type="predicted"/>
<dbReference type="EMBL" id="JAPFQP010000001">
    <property type="protein sequence ID" value="MCX2719037.1"/>
    <property type="molecule type" value="Genomic_DNA"/>
</dbReference>
<keyword evidence="1" id="KW-0472">Membrane</keyword>
<feature type="transmembrane region" description="Helical" evidence="1">
    <location>
        <begin position="42"/>
        <end position="60"/>
    </location>
</feature>
<gene>
    <name evidence="3" type="ORF">OO016_05440</name>
</gene>
<protein>
    <submittedName>
        <fullName evidence="3">VanZ family protein</fullName>
    </submittedName>
</protein>
<organism evidence="3 4">
    <name type="scientific">Lentiprolixibacter aurantiacus</name>
    <dbReference type="NCBI Taxonomy" id="2993939"/>
    <lineage>
        <taxon>Bacteria</taxon>
        <taxon>Pseudomonadati</taxon>
        <taxon>Bacteroidota</taxon>
        <taxon>Flavobacteriia</taxon>
        <taxon>Flavobacteriales</taxon>
        <taxon>Flavobacteriaceae</taxon>
        <taxon>Lentiprolixibacter</taxon>
    </lineage>
</organism>
<feature type="transmembrane region" description="Helical" evidence="1">
    <location>
        <begin position="72"/>
        <end position="93"/>
    </location>
</feature>
<keyword evidence="4" id="KW-1185">Reference proteome</keyword>
<dbReference type="Proteomes" id="UP001207116">
    <property type="component" value="Unassembled WGS sequence"/>
</dbReference>
<feature type="transmembrane region" description="Helical" evidence="1">
    <location>
        <begin position="105"/>
        <end position="123"/>
    </location>
</feature>
<dbReference type="NCBIfam" id="NF037970">
    <property type="entry name" value="vanZ_1"/>
    <property type="match status" value="1"/>
</dbReference>
<evidence type="ECO:0000256" key="1">
    <source>
        <dbReference type="SAM" id="Phobius"/>
    </source>
</evidence>
<evidence type="ECO:0000259" key="2">
    <source>
        <dbReference type="Pfam" id="PF04892"/>
    </source>
</evidence>